<dbReference type="InterPro" id="IPR013216">
    <property type="entry name" value="Methyltransf_11"/>
</dbReference>
<evidence type="ECO:0000313" key="2">
    <source>
        <dbReference type="EMBL" id="GHO45125.1"/>
    </source>
</evidence>
<comment type="caution">
    <text evidence="2">The sequence shown here is derived from an EMBL/GenBank/DDBJ whole genome shotgun (WGS) entry which is preliminary data.</text>
</comment>
<accession>A0A8J3MU73</accession>
<dbReference type="Proteomes" id="UP000612362">
    <property type="component" value="Unassembled WGS sequence"/>
</dbReference>
<dbReference type="AlphaFoldDB" id="A0A8J3MU73"/>
<organism evidence="2 3">
    <name type="scientific">Ktedonospora formicarum</name>
    <dbReference type="NCBI Taxonomy" id="2778364"/>
    <lineage>
        <taxon>Bacteria</taxon>
        <taxon>Bacillati</taxon>
        <taxon>Chloroflexota</taxon>
        <taxon>Ktedonobacteria</taxon>
        <taxon>Ktedonobacterales</taxon>
        <taxon>Ktedonobacteraceae</taxon>
        <taxon>Ktedonospora</taxon>
    </lineage>
</organism>
<keyword evidence="2" id="KW-0808">Transferase</keyword>
<gene>
    <name evidence="2" type="ORF">KSX_32880</name>
</gene>
<dbReference type="InterPro" id="IPR029063">
    <property type="entry name" value="SAM-dependent_MTases_sf"/>
</dbReference>
<dbReference type="PANTHER" id="PTHR43861:SF1">
    <property type="entry name" value="TRANS-ACONITATE 2-METHYLTRANSFERASE"/>
    <property type="match status" value="1"/>
</dbReference>
<dbReference type="PANTHER" id="PTHR43861">
    <property type="entry name" value="TRANS-ACONITATE 2-METHYLTRANSFERASE-RELATED"/>
    <property type="match status" value="1"/>
</dbReference>
<dbReference type="RefSeq" id="WP_220194475.1">
    <property type="nucleotide sequence ID" value="NZ_BNJF01000001.1"/>
</dbReference>
<dbReference type="CDD" id="cd02440">
    <property type="entry name" value="AdoMet_MTases"/>
    <property type="match status" value="1"/>
</dbReference>
<dbReference type="SUPFAM" id="SSF53335">
    <property type="entry name" value="S-adenosyl-L-methionine-dependent methyltransferases"/>
    <property type="match status" value="1"/>
</dbReference>
<dbReference type="Gene3D" id="3.40.50.150">
    <property type="entry name" value="Vaccinia Virus protein VP39"/>
    <property type="match status" value="1"/>
</dbReference>
<evidence type="ECO:0000313" key="3">
    <source>
        <dbReference type="Proteomes" id="UP000612362"/>
    </source>
</evidence>
<evidence type="ECO:0000259" key="1">
    <source>
        <dbReference type="Pfam" id="PF08241"/>
    </source>
</evidence>
<dbReference type="Pfam" id="PF08241">
    <property type="entry name" value="Methyltransf_11"/>
    <property type="match status" value="1"/>
</dbReference>
<sequence length="249" mass="27993">MNVEGNPSNDAVIQSWSTYSRSMIEALGNEGDFARQHILNPHLFSLLGDLSGKTIMDAGCGHGYLSRLMAQRGARVYAIEPSENLYRYAIEQEQKTPLGITYLQEDLTVMPSRTKLTDGFDALVANMVFMDIPDYEDAIHNCISLLKPGGSLIFSITHPCFEESSSEWETKGYVAVHEYLHEHTHPNLYGYTFHRPLSAYLNLLMRAGCTLQQIIEPGLAPELVEGQPARERSVHVPQFLLVHALRTRE</sequence>
<dbReference type="EMBL" id="BNJF01000001">
    <property type="protein sequence ID" value="GHO45125.1"/>
    <property type="molecule type" value="Genomic_DNA"/>
</dbReference>
<keyword evidence="3" id="KW-1185">Reference proteome</keyword>
<name>A0A8J3MU73_9CHLR</name>
<reference evidence="2" key="1">
    <citation type="submission" date="2020-10" db="EMBL/GenBank/DDBJ databases">
        <title>Taxonomic study of unclassified bacteria belonging to the class Ktedonobacteria.</title>
        <authorList>
            <person name="Yabe S."/>
            <person name="Wang C.M."/>
            <person name="Zheng Y."/>
            <person name="Sakai Y."/>
            <person name="Cavaletti L."/>
            <person name="Monciardini P."/>
            <person name="Donadio S."/>
        </authorList>
    </citation>
    <scope>NUCLEOTIDE SEQUENCE</scope>
    <source>
        <strain evidence="2">SOSP1-1</strain>
    </source>
</reference>
<feature type="domain" description="Methyltransferase type 11" evidence="1">
    <location>
        <begin position="57"/>
        <end position="154"/>
    </location>
</feature>
<dbReference type="GO" id="GO:0008757">
    <property type="term" value="F:S-adenosylmethionine-dependent methyltransferase activity"/>
    <property type="evidence" value="ECO:0007669"/>
    <property type="project" value="InterPro"/>
</dbReference>
<protein>
    <submittedName>
        <fullName evidence="2">Class I SAM-dependent methyltransferase</fullName>
    </submittedName>
</protein>
<keyword evidence="2" id="KW-0489">Methyltransferase</keyword>
<dbReference type="GO" id="GO:0032259">
    <property type="term" value="P:methylation"/>
    <property type="evidence" value="ECO:0007669"/>
    <property type="project" value="UniProtKB-KW"/>
</dbReference>
<proteinExistence type="predicted"/>